<dbReference type="Gene3D" id="3.30.1660.10">
    <property type="entry name" value="Flavin-binding protein dodecin"/>
    <property type="match status" value="1"/>
</dbReference>
<evidence type="ECO:0000313" key="1">
    <source>
        <dbReference type="EMBL" id="EGJ51608.1"/>
    </source>
</evidence>
<keyword evidence="2" id="KW-1185">Reference proteome</keyword>
<sequence length="67" mass="7560">MAVVKTIEIIAQSEKGFEDAVRTAVSEVAKSVRNIVSVWIKEFEAKVENNQVTVFRVTTKISFMVEK</sequence>
<evidence type="ECO:0000313" key="2">
    <source>
        <dbReference type="Proteomes" id="UP000007844"/>
    </source>
</evidence>
<accession>F3Z466</accession>
<dbReference type="InterPro" id="IPR009923">
    <property type="entry name" value="Dodecin"/>
</dbReference>
<dbReference type="PANTHER" id="PTHR39324:SF1">
    <property type="entry name" value="CALCIUM DODECIN"/>
    <property type="match status" value="1"/>
</dbReference>
<dbReference type="AlphaFoldDB" id="F3Z466"/>
<dbReference type="EMBL" id="CP003221">
    <property type="protein sequence ID" value="EGJ51608.1"/>
    <property type="molecule type" value="Genomic_DNA"/>
</dbReference>
<dbReference type="RefSeq" id="WP_005985743.1">
    <property type="nucleotide sequence ID" value="NC_016629.1"/>
</dbReference>
<evidence type="ECO:0008006" key="3">
    <source>
        <dbReference type="Google" id="ProtNLM"/>
    </source>
</evidence>
<organism evidence="1 2">
    <name type="scientific">Desulfocurvibacter africanus subsp. africanus str. Walvis Bay</name>
    <dbReference type="NCBI Taxonomy" id="690850"/>
    <lineage>
        <taxon>Bacteria</taxon>
        <taxon>Pseudomonadati</taxon>
        <taxon>Thermodesulfobacteriota</taxon>
        <taxon>Desulfovibrionia</taxon>
        <taxon>Desulfovibrionales</taxon>
        <taxon>Desulfovibrionaceae</taxon>
        <taxon>Desulfocurvibacter</taxon>
    </lineage>
</organism>
<reference evidence="1 2" key="1">
    <citation type="journal article" date="2011" name="J. Bacteriol.">
        <title>Genome sequence of the mercury-methylating and pleomorphic Desulfovibrio africanus Strain Walvis Bay.</title>
        <authorList>
            <person name="Brown S.D."/>
            <person name="Wall J.D."/>
            <person name="Kucken A.M."/>
            <person name="Gilmour C.C."/>
            <person name="Podar M."/>
            <person name="Brandt C.C."/>
            <person name="Teshima H."/>
            <person name="Detter J.C."/>
            <person name="Han C.S."/>
            <person name="Land M.L."/>
            <person name="Lucas S."/>
            <person name="Han J."/>
            <person name="Pennacchio L."/>
            <person name="Nolan M."/>
            <person name="Pitluck S."/>
            <person name="Woyke T."/>
            <person name="Goodwin L."/>
            <person name="Palumbo A.V."/>
            <person name="Elias D.A."/>
        </authorList>
    </citation>
    <scope>NUCLEOTIDE SEQUENCE [LARGE SCALE GENOMIC DNA]</scope>
    <source>
        <strain evidence="1 2">Walvis Bay</strain>
    </source>
</reference>
<dbReference type="PANTHER" id="PTHR39324">
    <property type="entry name" value="CALCIUM DODECIN"/>
    <property type="match status" value="1"/>
</dbReference>
<dbReference type="KEGG" id="daf:Desaf_3318"/>
<dbReference type="STRING" id="690850.Desaf_3318"/>
<dbReference type="SUPFAM" id="SSF89807">
    <property type="entry name" value="Dodecin-like"/>
    <property type="match status" value="1"/>
</dbReference>
<gene>
    <name evidence="1" type="ORF">Desaf_3318</name>
</gene>
<name>F3Z466_DESAF</name>
<protein>
    <recommendedName>
        <fullName evidence="3">Dodecin domain-containing protein</fullName>
    </recommendedName>
</protein>
<dbReference type="Pfam" id="PF07311">
    <property type="entry name" value="Dodecin"/>
    <property type="match status" value="1"/>
</dbReference>
<dbReference type="InterPro" id="IPR036694">
    <property type="entry name" value="Dodecin-like_sf"/>
</dbReference>
<proteinExistence type="predicted"/>
<dbReference type="InterPro" id="IPR025543">
    <property type="entry name" value="Dodecin-like"/>
</dbReference>
<dbReference type="HOGENOM" id="CLU_161196_2_1_7"/>
<dbReference type="Proteomes" id="UP000007844">
    <property type="component" value="Chromosome"/>
</dbReference>
<dbReference type="eggNOG" id="COG3360">
    <property type="taxonomic scope" value="Bacteria"/>
</dbReference>